<comment type="similarity">
    <text evidence="7">Belongs to the binding-protein-dependent transport system permease family.</text>
</comment>
<keyword evidence="11" id="KW-1185">Reference proteome</keyword>
<gene>
    <name evidence="10" type="ORF">GCM10023081_17510</name>
</gene>
<feature type="region of interest" description="Disordered" evidence="8">
    <location>
        <begin position="286"/>
        <end position="308"/>
    </location>
</feature>
<dbReference type="InterPro" id="IPR035906">
    <property type="entry name" value="MetI-like_sf"/>
</dbReference>
<feature type="transmembrane region" description="Helical" evidence="7">
    <location>
        <begin position="91"/>
        <end position="114"/>
    </location>
</feature>
<evidence type="ECO:0000259" key="9">
    <source>
        <dbReference type="PROSITE" id="PS50928"/>
    </source>
</evidence>
<comment type="subcellular location">
    <subcellularLocation>
        <location evidence="7">Cell membrane</location>
        <topology evidence="7">Multi-pass membrane protein</topology>
    </subcellularLocation>
    <subcellularLocation>
        <location evidence="1">Membrane</location>
        <topology evidence="1">Multi-pass membrane protein</topology>
    </subcellularLocation>
</comment>
<evidence type="ECO:0000256" key="3">
    <source>
        <dbReference type="ARBA" id="ARBA00022475"/>
    </source>
</evidence>
<dbReference type="PROSITE" id="PS50928">
    <property type="entry name" value="ABC_TM1"/>
    <property type="match status" value="1"/>
</dbReference>
<dbReference type="SUPFAM" id="SSF161098">
    <property type="entry name" value="MetI-like"/>
    <property type="match status" value="1"/>
</dbReference>
<comment type="caution">
    <text evidence="10">The sequence shown here is derived from an EMBL/GenBank/DDBJ whole genome shotgun (WGS) entry which is preliminary data.</text>
</comment>
<feature type="transmembrane region" description="Helical" evidence="7">
    <location>
        <begin position="213"/>
        <end position="237"/>
    </location>
</feature>
<keyword evidence="3" id="KW-1003">Cell membrane</keyword>
<feature type="compositionally biased region" description="Low complexity" evidence="8">
    <location>
        <begin position="287"/>
        <end position="308"/>
    </location>
</feature>
<evidence type="ECO:0000256" key="7">
    <source>
        <dbReference type="RuleBase" id="RU363032"/>
    </source>
</evidence>
<dbReference type="PANTHER" id="PTHR47737:SF1">
    <property type="entry name" value="GLYCINE BETAINE_PROLINE BETAINE TRANSPORT SYSTEM PERMEASE PROTEIN PROW"/>
    <property type="match status" value="1"/>
</dbReference>
<evidence type="ECO:0000256" key="6">
    <source>
        <dbReference type="ARBA" id="ARBA00023136"/>
    </source>
</evidence>
<dbReference type="Pfam" id="PF00528">
    <property type="entry name" value="BPD_transp_1"/>
    <property type="match status" value="1"/>
</dbReference>
<feature type="transmembrane region" description="Helical" evidence="7">
    <location>
        <begin position="20"/>
        <end position="42"/>
    </location>
</feature>
<feature type="transmembrane region" description="Helical" evidence="7">
    <location>
        <begin position="49"/>
        <end position="79"/>
    </location>
</feature>
<evidence type="ECO:0000256" key="1">
    <source>
        <dbReference type="ARBA" id="ARBA00004141"/>
    </source>
</evidence>
<name>A0ABP7C599_9MICC</name>
<keyword evidence="6 7" id="KW-0472">Membrane</keyword>
<proteinExistence type="inferred from homology"/>
<dbReference type="EMBL" id="BAABEO010000011">
    <property type="protein sequence ID" value="GAA3679828.1"/>
    <property type="molecule type" value="Genomic_DNA"/>
</dbReference>
<dbReference type="CDD" id="cd06261">
    <property type="entry name" value="TM_PBP2"/>
    <property type="match status" value="1"/>
</dbReference>
<keyword evidence="4 7" id="KW-0812">Transmembrane</keyword>
<keyword evidence="5 7" id="KW-1133">Transmembrane helix</keyword>
<evidence type="ECO:0000256" key="4">
    <source>
        <dbReference type="ARBA" id="ARBA00022692"/>
    </source>
</evidence>
<keyword evidence="2 7" id="KW-0813">Transport</keyword>
<evidence type="ECO:0000313" key="11">
    <source>
        <dbReference type="Proteomes" id="UP001500752"/>
    </source>
</evidence>
<accession>A0ABP7C599</accession>
<dbReference type="InterPro" id="IPR000515">
    <property type="entry name" value="MetI-like"/>
</dbReference>
<organism evidence="10 11">
    <name type="scientific">Arthrobacter ginkgonis</name>
    <dbReference type="NCBI Taxonomy" id="1630594"/>
    <lineage>
        <taxon>Bacteria</taxon>
        <taxon>Bacillati</taxon>
        <taxon>Actinomycetota</taxon>
        <taxon>Actinomycetes</taxon>
        <taxon>Micrococcales</taxon>
        <taxon>Micrococcaceae</taxon>
        <taxon>Arthrobacter</taxon>
    </lineage>
</organism>
<protein>
    <submittedName>
        <fullName evidence="10">Proline/glycine betaine ABC transporter permease</fullName>
    </submittedName>
</protein>
<evidence type="ECO:0000313" key="10">
    <source>
        <dbReference type="EMBL" id="GAA3679828.1"/>
    </source>
</evidence>
<dbReference type="Gene3D" id="1.10.3720.10">
    <property type="entry name" value="MetI-like"/>
    <property type="match status" value="1"/>
</dbReference>
<dbReference type="PANTHER" id="PTHR47737">
    <property type="entry name" value="GLYCINE BETAINE/PROLINE BETAINE TRANSPORT SYSTEM PERMEASE PROTEIN PROW"/>
    <property type="match status" value="1"/>
</dbReference>
<evidence type="ECO:0000256" key="8">
    <source>
        <dbReference type="SAM" id="MobiDB-lite"/>
    </source>
</evidence>
<dbReference type="Proteomes" id="UP001500752">
    <property type="component" value="Unassembled WGS sequence"/>
</dbReference>
<feature type="transmembrane region" description="Helical" evidence="7">
    <location>
        <begin position="135"/>
        <end position="161"/>
    </location>
</feature>
<dbReference type="RefSeq" id="WP_345150102.1">
    <property type="nucleotide sequence ID" value="NZ_BAABEO010000011.1"/>
</dbReference>
<evidence type="ECO:0000256" key="2">
    <source>
        <dbReference type="ARBA" id="ARBA00022448"/>
    </source>
</evidence>
<feature type="domain" description="ABC transmembrane type-1" evidence="9">
    <location>
        <begin position="87"/>
        <end position="266"/>
    </location>
</feature>
<reference evidence="11" key="1">
    <citation type="journal article" date="2019" name="Int. J. Syst. Evol. Microbiol.">
        <title>The Global Catalogue of Microorganisms (GCM) 10K type strain sequencing project: providing services to taxonomists for standard genome sequencing and annotation.</title>
        <authorList>
            <consortium name="The Broad Institute Genomics Platform"/>
            <consortium name="The Broad Institute Genome Sequencing Center for Infectious Disease"/>
            <person name="Wu L."/>
            <person name="Ma J."/>
        </authorList>
    </citation>
    <scope>NUCLEOTIDE SEQUENCE [LARGE SCALE GENOMIC DNA]</scope>
    <source>
        <strain evidence="11">JCM 30742</strain>
    </source>
</reference>
<evidence type="ECO:0000256" key="5">
    <source>
        <dbReference type="ARBA" id="ARBA00022989"/>
    </source>
</evidence>
<sequence>MNLDPGGWFESAIDWLLEYFGWFFDGIADVVNLIVGGVEAVLIGLHPVLVIALLVAAAAVLTRSVGLSVFTLVAFWFIVSMDLWVETMATLGIVMVAVIIAVAIGIPLGIWAALSPAVSRILRPVLDLMQAMPVFVYLIPAVFFFGVGTVPGIAATIVFSIPPGVRLTELGIRQLDPELHEAATAFGARKGLILRDVQLPLAFSSIMAGVNQVIMLALSMVVVAGMVGAGGLGGVVVEGVAQLDAARGFEGGLAVVILAIYLDRVTSGARSLSLVARNRRLKKEHQAAQADAQAATTAPAKATTPAAA</sequence>